<dbReference type="KEGG" id="chya:V22_26490"/>
<evidence type="ECO:0008006" key="5">
    <source>
        <dbReference type="Google" id="ProtNLM"/>
    </source>
</evidence>
<keyword evidence="4" id="KW-1185">Reference proteome</keyword>
<name>A0A517TAK3_9PLAN</name>
<feature type="transmembrane region" description="Helical" evidence="2">
    <location>
        <begin position="206"/>
        <end position="227"/>
    </location>
</feature>
<feature type="transmembrane region" description="Helical" evidence="2">
    <location>
        <begin position="138"/>
        <end position="157"/>
    </location>
</feature>
<feature type="transmembrane region" description="Helical" evidence="2">
    <location>
        <begin position="314"/>
        <end position="337"/>
    </location>
</feature>
<evidence type="ECO:0000256" key="2">
    <source>
        <dbReference type="SAM" id="Phobius"/>
    </source>
</evidence>
<evidence type="ECO:0000313" key="3">
    <source>
        <dbReference type="EMBL" id="QDT65396.1"/>
    </source>
</evidence>
<dbReference type="RefSeq" id="WP_145263357.1">
    <property type="nucleotide sequence ID" value="NZ_CP036316.1"/>
</dbReference>
<proteinExistence type="predicted"/>
<keyword evidence="2" id="KW-0472">Membrane</keyword>
<organism evidence="3 4">
    <name type="scientific">Calycomorphotria hydatis</name>
    <dbReference type="NCBI Taxonomy" id="2528027"/>
    <lineage>
        <taxon>Bacteria</taxon>
        <taxon>Pseudomonadati</taxon>
        <taxon>Planctomycetota</taxon>
        <taxon>Planctomycetia</taxon>
        <taxon>Planctomycetales</taxon>
        <taxon>Planctomycetaceae</taxon>
        <taxon>Calycomorphotria</taxon>
    </lineage>
</organism>
<feature type="transmembrane region" description="Helical" evidence="2">
    <location>
        <begin position="349"/>
        <end position="372"/>
    </location>
</feature>
<reference evidence="3 4" key="1">
    <citation type="submission" date="2019-02" db="EMBL/GenBank/DDBJ databases">
        <title>Deep-cultivation of Planctomycetes and their phenomic and genomic characterization uncovers novel biology.</title>
        <authorList>
            <person name="Wiegand S."/>
            <person name="Jogler M."/>
            <person name="Boedeker C."/>
            <person name="Pinto D."/>
            <person name="Vollmers J."/>
            <person name="Rivas-Marin E."/>
            <person name="Kohn T."/>
            <person name="Peeters S.H."/>
            <person name="Heuer A."/>
            <person name="Rast P."/>
            <person name="Oberbeckmann S."/>
            <person name="Bunk B."/>
            <person name="Jeske O."/>
            <person name="Meyerdierks A."/>
            <person name="Storesund J.E."/>
            <person name="Kallscheuer N."/>
            <person name="Luecker S."/>
            <person name="Lage O.M."/>
            <person name="Pohl T."/>
            <person name="Merkel B.J."/>
            <person name="Hornburger P."/>
            <person name="Mueller R.-W."/>
            <person name="Bruemmer F."/>
            <person name="Labrenz M."/>
            <person name="Spormann A.M."/>
            <person name="Op den Camp H."/>
            <person name="Overmann J."/>
            <person name="Amann R."/>
            <person name="Jetten M.S.M."/>
            <person name="Mascher T."/>
            <person name="Medema M.H."/>
            <person name="Devos D.P."/>
            <person name="Kaster A.-K."/>
            <person name="Ovreas L."/>
            <person name="Rohde M."/>
            <person name="Galperin M.Y."/>
            <person name="Jogler C."/>
        </authorList>
    </citation>
    <scope>NUCLEOTIDE SEQUENCE [LARGE SCALE GENOMIC DNA]</scope>
    <source>
        <strain evidence="3 4">V22</strain>
    </source>
</reference>
<sequence length="395" mass="43506">MSASATITSIESSTSHHLGKTDSTVLEPNLPHHSPNFSSWLYYNWRGVGSLFSTVFVLSMLAAVPFVNVYVLGYFLEGEGNIARGGRWREALPSPRVMRRVASIIFGITLWLLPIRILNDFASDAALIAPGGVSAETLRTISGVYALVALFYVIAAISCSGRLMRFLNPFGTVKQFCRELFRGQLFRRAPWRVNALLASLKIKSRFWIGLKGLLVAFAWLAVPGFLLSVQGEEIQGTGVARVLGVFTLAIALMLLPLSQAALAATRHFRAALNPKKIWRIYRSAPWSFGVASIIAVLFAIPLVLFTIVELPKDAVFLIAPVFVLTAWPARLLTGAVYSLASQKERAHWLWWLSGIGWTYPLLLMAVGILYLLQFVSAEGRGVLFEINSLMLPLPG</sequence>
<feature type="compositionally biased region" description="Low complexity" evidence="1">
    <location>
        <begin position="1"/>
        <end position="15"/>
    </location>
</feature>
<keyword evidence="2" id="KW-0812">Transmembrane</keyword>
<evidence type="ECO:0000256" key="1">
    <source>
        <dbReference type="SAM" id="MobiDB-lite"/>
    </source>
</evidence>
<protein>
    <recommendedName>
        <fullName evidence="5">DUF4013 domain-containing protein</fullName>
    </recommendedName>
</protein>
<feature type="transmembrane region" description="Helical" evidence="2">
    <location>
        <begin position="51"/>
        <end position="76"/>
    </location>
</feature>
<keyword evidence="2" id="KW-1133">Transmembrane helix</keyword>
<dbReference type="OrthoDB" id="267627at2"/>
<gene>
    <name evidence="3" type="ORF">V22_26490</name>
</gene>
<feature type="transmembrane region" description="Helical" evidence="2">
    <location>
        <begin position="286"/>
        <end position="308"/>
    </location>
</feature>
<dbReference type="Proteomes" id="UP000319976">
    <property type="component" value="Chromosome"/>
</dbReference>
<accession>A0A517TAK3</accession>
<dbReference type="EMBL" id="CP036316">
    <property type="protein sequence ID" value="QDT65396.1"/>
    <property type="molecule type" value="Genomic_DNA"/>
</dbReference>
<feature type="transmembrane region" description="Helical" evidence="2">
    <location>
        <begin position="239"/>
        <end position="265"/>
    </location>
</feature>
<dbReference type="AlphaFoldDB" id="A0A517TAK3"/>
<feature type="region of interest" description="Disordered" evidence="1">
    <location>
        <begin position="1"/>
        <end position="21"/>
    </location>
</feature>
<feature type="transmembrane region" description="Helical" evidence="2">
    <location>
        <begin position="97"/>
        <end position="118"/>
    </location>
</feature>
<evidence type="ECO:0000313" key="4">
    <source>
        <dbReference type="Proteomes" id="UP000319976"/>
    </source>
</evidence>